<dbReference type="Proteomes" id="UP001237642">
    <property type="component" value="Unassembled WGS sequence"/>
</dbReference>
<keyword evidence="3" id="KW-1185">Reference proteome</keyword>
<evidence type="ECO:0000313" key="3">
    <source>
        <dbReference type="Proteomes" id="UP001237642"/>
    </source>
</evidence>
<dbReference type="PANTHER" id="PTHR47723">
    <property type="entry name" value="OS05G0353850 PROTEIN"/>
    <property type="match status" value="1"/>
</dbReference>
<dbReference type="EMBL" id="JAUIZM010000009">
    <property type="protein sequence ID" value="KAK1364986.1"/>
    <property type="molecule type" value="Genomic_DNA"/>
</dbReference>
<evidence type="ECO:0000259" key="1">
    <source>
        <dbReference type="Pfam" id="PF13456"/>
    </source>
</evidence>
<reference evidence="2" key="1">
    <citation type="submission" date="2023-02" db="EMBL/GenBank/DDBJ databases">
        <title>Genome of toxic invasive species Heracleum sosnowskyi carries increased number of genes despite the absence of recent whole-genome duplications.</title>
        <authorList>
            <person name="Schelkunov M."/>
            <person name="Shtratnikova V."/>
            <person name="Makarenko M."/>
            <person name="Klepikova A."/>
            <person name="Omelchenko D."/>
            <person name="Novikova G."/>
            <person name="Obukhova E."/>
            <person name="Bogdanov V."/>
            <person name="Penin A."/>
            <person name="Logacheva M."/>
        </authorList>
    </citation>
    <scope>NUCLEOTIDE SEQUENCE</scope>
    <source>
        <strain evidence="2">Hsosn_3</strain>
        <tissue evidence="2">Leaf</tissue>
    </source>
</reference>
<dbReference type="InterPro" id="IPR053151">
    <property type="entry name" value="RNase_H-like"/>
</dbReference>
<sequence length="106" mass="11993">MLNCLIKLARKYGVKKVILESDCEVVVITRLTNTSTYFADLDSLLKDVLAISSSFECICWSHVKRNANFVAHHLASFVLFGVEQVSENYCPEFVSDYVLLDKLSLI</sequence>
<organism evidence="2 3">
    <name type="scientific">Heracleum sosnowskyi</name>
    <dbReference type="NCBI Taxonomy" id="360622"/>
    <lineage>
        <taxon>Eukaryota</taxon>
        <taxon>Viridiplantae</taxon>
        <taxon>Streptophyta</taxon>
        <taxon>Embryophyta</taxon>
        <taxon>Tracheophyta</taxon>
        <taxon>Spermatophyta</taxon>
        <taxon>Magnoliopsida</taxon>
        <taxon>eudicotyledons</taxon>
        <taxon>Gunneridae</taxon>
        <taxon>Pentapetalae</taxon>
        <taxon>asterids</taxon>
        <taxon>campanulids</taxon>
        <taxon>Apiales</taxon>
        <taxon>Apiaceae</taxon>
        <taxon>Apioideae</taxon>
        <taxon>apioid superclade</taxon>
        <taxon>Tordylieae</taxon>
        <taxon>Tordyliinae</taxon>
        <taxon>Heracleum</taxon>
    </lineage>
</organism>
<dbReference type="Gene3D" id="3.30.420.10">
    <property type="entry name" value="Ribonuclease H-like superfamily/Ribonuclease H"/>
    <property type="match status" value="1"/>
</dbReference>
<dbReference type="InterPro" id="IPR002156">
    <property type="entry name" value="RNaseH_domain"/>
</dbReference>
<dbReference type="PANTHER" id="PTHR47723:SF21">
    <property type="entry name" value="POLYNUCLEOTIDYL TRANSFERASE, RIBONUCLEASE H-LIKE SUPERFAMILY PROTEIN"/>
    <property type="match status" value="1"/>
</dbReference>
<dbReference type="GO" id="GO:0003676">
    <property type="term" value="F:nucleic acid binding"/>
    <property type="evidence" value="ECO:0007669"/>
    <property type="project" value="InterPro"/>
</dbReference>
<feature type="domain" description="RNase H type-1" evidence="1">
    <location>
        <begin position="6"/>
        <end position="77"/>
    </location>
</feature>
<dbReference type="GO" id="GO:0004523">
    <property type="term" value="F:RNA-DNA hybrid ribonuclease activity"/>
    <property type="evidence" value="ECO:0007669"/>
    <property type="project" value="InterPro"/>
</dbReference>
<evidence type="ECO:0000313" key="2">
    <source>
        <dbReference type="EMBL" id="KAK1364986.1"/>
    </source>
</evidence>
<protein>
    <recommendedName>
        <fullName evidence="1">RNase H type-1 domain-containing protein</fullName>
    </recommendedName>
</protein>
<dbReference type="AlphaFoldDB" id="A0AAD8HDE2"/>
<dbReference type="Pfam" id="PF13456">
    <property type="entry name" value="RVT_3"/>
    <property type="match status" value="1"/>
</dbReference>
<gene>
    <name evidence="2" type="ORF">POM88_040547</name>
</gene>
<dbReference type="CDD" id="cd06222">
    <property type="entry name" value="RNase_H_like"/>
    <property type="match status" value="1"/>
</dbReference>
<reference evidence="2" key="2">
    <citation type="submission" date="2023-05" db="EMBL/GenBank/DDBJ databases">
        <authorList>
            <person name="Schelkunov M.I."/>
        </authorList>
    </citation>
    <scope>NUCLEOTIDE SEQUENCE</scope>
    <source>
        <strain evidence="2">Hsosn_3</strain>
        <tissue evidence="2">Leaf</tissue>
    </source>
</reference>
<comment type="caution">
    <text evidence="2">The sequence shown here is derived from an EMBL/GenBank/DDBJ whole genome shotgun (WGS) entry which is preliminary data.</text>
</comment>
<dbReference type="InterPro" id="IPR044730">
    <property type="entry name" value="RNase_H-like_dom_plant"/>
</dbReference>
<dbReference type="InterPro" id="IPR036397">
    <property type="entry name" value="RNaseH_sf"/>
</dbReference>
<name>A0AAD8HDE2_9APIA</name>
<accession>A0AAD8HDE2</accession>
<proteinExistence type="predicted"/>